<feature type="signal peptide" evidence="5">
    <location>
        <begin position="1"/>
        <end position="15"/>
    </location>
</feature>
<dbReference type="InterPro" id="IPR000582">
    <property type="entry name" value="Acyl-CoA-binding_protein"/>
</dbReference>
<accession>A0A8K1FIX2</accession>
<dbReference type="InterPro" id="IPR036770">
    <property type="entry name" value="Ankyrin_rpt-contain_sf"/>
</dbReference>
<dbReference type="Pfam" id="PF13637">
    <property type="entry name" value="Ank_4"/>
    <property type="match status" value="1"/>
</dbReference>
<dbReference type="SUPFAM" id="SSF48403">
    <property type="entry name" value="Ankyrin repeat"/>
    <property type="match status" value="1"/>
</dbReference>
<name>A0A8K1FIX2_PYTOL</name>
<keyword evidence="8" id="KW-1185">Reference proteome</keyword>
<dbReference type="PANTHER" id="PTHR24119">
    <property type="entry name" value="ACYL-COA-BINDING DOMAIN-CONTAINING PROTEIN 6"/>
    <property type="match status" value="1"/>
</dbReference>
<dbReference type="PROSITE" id="PS50088">
    <property type="entry name" value="ANK_REPEAT"/>
    <property type="match status" value="2"/>
</dbReference>
<dbReference type="Proteomes" id="UP000794436">
    <property type="component" value="Unassembled WGS sequence"/>
</dbReference>
<evidence type="ECO:0000256" key="4">
    <source>
        <dbReference type="PROSITE-ProRule" id="PRU00023"/>
    </source>
</evidence>
<dbReference type="OrthoDB" id="10254927at2759"/>
<feature type="chain" id="PRO_5035468183" description="ACB domain-containing protein" evidence="5">
    <location>
        <begin position="16"/>
        <end position="312"/>
    </location>
</feature>
<evidence type="ECO:0000313" key="8">
    <source>
        <dbReference type="Proteomes" id="UP000794436"/>
    </source>
</evidence>
<dbReference type="PRINTS" id="PR00689">
    <property type="entry name" value="ACOABINDINGP"/>
</dbReference>
<dbReference type="AlphaFoldDB" id="A0A8K1FIX2"/>
<reference evidence="7" key="1">
    <citation type="submission" date="2019-03" db="EMBL/GenBank/DDBJ databases">
        <title>Long read genome sequence of the mycoparasitic Pythium oligandrum ATCC 38472 isolated from sugarbeet rhizosphere.</title>
        <authorList>
            <person name="Gaulin E."/>
        </authorList>
    </citation>
    <scope>NUCLEOTIDE SEQUENCE</scope>
    <source>
        <strain evidence="7">ATCC 38472_TT</strain>
    </source>
</reference>
<organism evidence="7 8">
    <name type="scientific">Pythium oligandrum</name>
    <name type="common">Mycoparasitic fungus</name>
    <dbReference type="NCBI Taxonomy" id="41045"/>
    <lineage>
        <taxon>Eukaryota</taxon>
        <taxon>Sar</taxon>
        <taxon>Stramenopiles</taxon>
        <taxon>Oomycota</taxon>
        <taxon>Peronosporomycetes</taxon>
        <taxon>Pythiales</taxon>
        <taxon>Pythiaceae</taxon>
        <taxon>Pythium</taxon>
    </lineage>
</organism>
<dbReference type="EMBL" id="SPLM01000073">
    <property type="protein sequence ID" value="TMW62519.1"/>
    <property type="molecule type" value="Genomic_DNA"/>
</dbReference>
<dbReference type="PROSITE" id="PS51228">
    <property type="entry name" value="ACB_2"/>
    <property type="match status" value="1"/>
</dbReference>
<gene>
    <name evidence="7" type="ORF">Poli38472_005137</name>
</gene>
<proteinExistence type="predicted"/>
<evidence type="ECO:0000256" key="5">
    <source>
        <dbReference type="SAM" id="SignalP"/>
    </source>
</evidence>
<dbReference type="Gene3D" id="1.25.40.20">
    <property type="entry name" value="Ankyrin repeat-containing domain"/>
    <property type="match status" value="2"/>
</dbReference>
<dbReference type="Pfam" id="PF00887">
    <property type="entry name" value="ACBP"/>
    <property type="match status" value="1"/>
</dbReference>
<keyword evidence="2 4" id="KW-0040">ANK repeat</keyword>
<comment type="caution">
    <text evidence="7">The sequence shown here is derived from an EMBL/GenBank/DDBJ whole genome shotgun (WGS) entry which is preliminary data.</text>
</comment>
<protein>
    <recommendedName>
        <fullName evidence="6">ACB domain-containing protein</fullName>
    </recommendedName>
</protein>
<dbReference type="GO" id="GO:0000062">
    <property type="term" value="F:fatty-acyl-CoA binding"/>
    <property type="evidence" value="ECO:0007669"/>
    <property type="project" value="InterPro"/>
</dbReference>
<dbReference type="InterPro" id="IPR035984">
    <property type="entry name" value="Acyl-CoA-binding_sf"/>
</dbReference>
<evidence type="ECO:0000259" key="6">
    <source>
        <dbReference type="PROSITE" id="PS51228"/>
    </source>
</evidence>
<sequence>MTMAMDWSWPQLALAALLAGLIPLALRVVGGGKTAKKALRPDALRTRREYMQEDGLGEVDATFQVAVDYVGTQPNRKLSNEQRLTMYAFYKQALLGVCTHSAPSAVDMVARAKWESWTALGSMAKDAAKRQYIGLVQELFPEFDVSGENHKTRTPHPLAEQIQDASTESYGMGGCTSMPTVDMTAPEWQVREDLFHFASTGEMDKIRSALDQGGDVDAKDEEGRTMLHWAVDRAQMDMVELLLKHEASPNVQDADGMTPLHYAVSCEDEALTKLLVEHGAFTDIADNDGETPVESASTDELQAILAAGQTRA</sequence>
<keyword evidence="3" id="KW-0446">Lipid-binding</keyword>
<feature type="domain" description="ACB" evidence="6">
    <location>
        <begin position="59"/>
        <end position="145"/>
    </location>
</feature>
<evidence type="ECO:0000256" key="3">
    <source>
        <dbReference type="ARBA" id="ARBA00023121"/>
    </source>
</evidence>
<dbReference type="SUPFAM" id="SSF47027">
    <property type="entry name" value="Acyl-CoA binding protein"/>
    <property type="match status" value="1"/>
</dbReference>
<keyword evidence="5" id="KW-0732">Signal</keyword>
<evidence type="ECO:0000313" key="7">
    <source>
        <dbReference type="EMBL" id="TMW62519.1"/>
    </source>
</evidence>
<dbReference type="PROSITE" id="PS50297">
    <property type="entry name" value="ANK_REP_REGION"/>
    <property type="match status" value="2"/>
</dbReference>
<dbReference type="Gene3D" id="1.20.80.10">
    <property type="match status" value="1"/>
</dbReference>
<dbReference type="InterPro" id="IPR014352">
    <property type="entry name" value="FERM/acyl-CoA-bd_prot_sf"/>
</dbReference>
<dbReference type="SMART" id="SM00248">
    <property type="entry name" value="ANK"/>
    <property type="match status" value="2"/>
</dbReference>
<feature type="repeat" description="ANK" evidence="4">
    <location>
        <begin position="255"/>
        <end position="287"/>
    </location>
</feature>
<dbReference type="PANTHER" id="PTHR24119:SF0">
    <property type="entry name" value="ACYL-COA-BINDING DOMAIN-CONTAINING PROTEIN 6"/>
    <property type="match status" value="1"/>
</dbReference>
<evidence type="ECO:0000256" key="1">
    <source>
        <dbReference type="ARBA" id="ARBA00022737"/>
    </source>
</evidence>
<dbReference type="InterPro" id="IPR002110">
    <property type="entry name" value="Ankyrin_rpt"/>
</dbReference>
<feature type="repeat" description="ANK" evidence="4">
    <location>
        <begin position="222"/>
        <end position="254"/>
    </location>
</feature>
<keyword evidence="1" id="KW-0677">Repeat</keyword>
<evidence type="ECO:0000256" key="2">
    <source>
        <dbReference type="ARBA" id="ARBA00023043"/>
    </source>
</evidence>